<keyword evidence="4" id="KW-0812">Transmembrane</keyword>
<evidence type="ECO:0000256" key="2">
    <source>
        <dbReference type="ARBA" id="ARBA00010617"/>
    </source>
</evidence>
<keyword evidence="13" id="KW-1185">Reference proteome</keyword>
<dbReference type="PANTHER" id="PTHR47947">
    <property type="entry name" value="CYTOCHROME P450 82C3-RELATED"/>
    <property type="match status" value="1"/>
</dbReference>
<dbReference type="GO" id="GO:0016705">
    <property type="term" value="F:oxidoreductase activity, acting on paired donors, with incorporation or reduction of molecular oxygen"/>
    <property type="evidence" value="ECO:0007669"/>
    <property type="project" value="InterPro"/>
</dbReference>
<accession>A0A5C7H5W4</accession>
<evidence type="ECO:0000256" key="8">
    <source>
        <dbReference type="ARBA" id="ARBA00023004"/>
    </source>
</evidence>
<dbReference type="InterPro" id="IPR002401">
    <property type="entry name" value="Cyt_P450_E_grp-I"/>
</dbReference>
<evidence type="ECO:0000256" key="10">
    <source>
        <dbReference type="ARBA" id="ARBA00023136"/>
    </source>
</evidence>
<evidence type="ECO:0000313" key="12">
    <source>
        <dbReference type="EMBL" id="TXG52483.1"/>
    </source>
</evidence>
<evidence type="ECO:0000256" key="5">
    <source>
        <dbReference type="ARBA" id="ARBA00022723"/>
    </source>
</evidence>
<keyword evidence="7" id="KW-0560">Oxidoreductase</keyword>
<dbReference type="GO" id="GO:0004497">
    <property type="term" value="F:monooxygenase activity"/>
    <property type="evidence" value="ECO:0007669"/>
    <property type="project" value="UniProtKB-KW"/>
</dbReference>
<evidence type="ECO:0000256" key="7">
    <source>
        <dbReference type="ARBA" id="ARBA00023002"/>
    </source>
</evidence>
<organism evidence="12 13">
    <name type="scientific">Acer yangbiense</name>
    <dbReference type="NCBI Taxonomy" id="1000413"/>
    <lineage>
        <taxon>Eukaryota</taxon>
        <taxon>Viridiplantae</taxon>
        <taxon>Streptophyta</taxon>
        <taxon>Embryophyta</taxon>
        <taxon>Tracheophyta</taxon>
        <taxon>Spermatophyta</taxon>
        <taxon>Magnoliopsida</taxon>
        <taxon>eudicotyledons</taxon>
        <taxon>Gunneridae</taxon>
        <taxon>Pentapetalae</taxon>
        <taxon>rosids</taxon>
        <taxon>malvids</taxon>
        <taxon>Sapindales</taxon>
        <taxon>Sapindaceae</taxon>
        <taxon>Hippocastanoideae</taxon>
        <taxon>Acereae</taxon>
        <taxon>Acer</taxon>
    </lineage>
</organism>
<evidence type="ECO:0000256" key="1">
    <source>
        <dbReference type="ARBA" id="ARBA00004167"/>
    </source>
</evidence>
<evidence type="ECO:0000256" key="11">
    <source>
        <dbReference type="PIRSR" id="PIRSR602401-1"/>
    </source>
</evidence>
<keyword evidence="5 11" id="KW-0479">Metal-binding</keyword>
<dbReference type="InterPro" id="IPR050651">
    <property type="entry name" value="Plant_Cytochrome_P450_Monoox"/>
</dbReference>
<dbReference type="Pfam" id="PF00067">
    <property type="entry name" value="p450"/>
    <property type="match status" value="1"/>
</dbReference>
<dbReference type="GO" id="GO:0016020">
    <property type="term" value="C:membrane"/>
    <property type="evidence" value="ECO:0007669"/>
    <property type="project" value="UniProtKB-SubCell"/>
</dbReference>
<dbReference type="PANTHER" id="PTHR47947:SF62">
    <property type="entry name" value="CYTOCHROME P450, FAMILY 81, SUBFAMILY D, POLYPEPTIDE 5"/>
    <property type="match status" value="1"/>
</dbReference>
<feature type="binding site" description="axial binding residue" evidence="11">
    <location>
        <position position="209"/>
    </location>
    <ligand>
        <name>heme</name>
        <dbReference type="ChEBI" id="CHEBI:30413"/>
    </ligand>
    <ligandPart>
        <name>Fe</name>
        <dbReference type="ChEBI" id="CHEBI:18248"/>
    </ligandPart>
</feature>
<evidence type="ECO:0000256" key="4">
    <source>
        <dbReference type="ARBA" id="ARBA00022692"/>
    </source>
</evidence>
<dbReference type="AlphaFoldDB" id="A0A5C7H5W4"/>
<dbReference type="InterPro" id="IPR001128">
    <property type="entry name" value="Cyt_P450"/>
</dbReference>
<evidence type="ECO:0000256" key="3">
    <source>
        <dbReference type="ARBA" id="ARBA00022617"/>
    </source>
</evidence>
<dbReference type="GO" id="GO:0020037">
    <property type="term" value="F:heme binding"/>
    <property type="evidence" value="ECO:0007669"/>
    <property type="project" value="InterPro"/>
</dbReference>
<keyword evidence="10" id="KW-0472">Membrane</keyword>
<comment type="cofactor">
    <cofactor evidence="11">
        <name>heme</name>
        <dbReference type="ChEBI" id="CHEBI:30413"/>
    </cofactor>
</comment>
<comment type="subcellular location">
    <subcellularLocation>
        <location evidence="1">Membrane</location>
        <topology evidence="1">Single-pass membrane protein</topology>
    </subcellularLocation>
</comment>
<dbReference type="PRINTS" id="PR00385">
    <property type="entry name" value="P450"/>
</dbReference>
<comment type="caution">
    <text evidence="12">The sequence shown here is derived from an EMBL/GenBank/DDBJ whole genome shotgun (WGS) entry which is preliminary data.</text>
</comment>
<dbReference type="OrthoDB" id="2789670at2759"/>
<keyword evidence="9" id="KW-0503">Monooxygenase</keyword>
<sequence length="273" mass="30719">MKIIHKKADSFMQSLIDENRIRTRKIGPGDDQEEKTRTMINSMLSLQESEPNYYTDEIIKGMILTLLSAGTDTSAATIEWAMSLLLNHLAVLKKARAEVNNYVGNDRLVDEPDLAKLPYIQSIVNETQRLYPVAPLLAPHESSDDTTIGGYHVPRQTMLIVNVWAIHRDPKVWDNPTSFKPERFEGLMEGGHEAYNYKFVPFGLGRRACPSTGLANRVMGLALAALIQCFEWERISKEEVDMSQGTGITMPKAKPLEARCKSRHSMSTLLSQL</sequence>
<evidence type="ECO:0008006" key="14">
    <source>
        <dbReference type="Google" id="ProtNLM"/>
    </source>
</evidence>
<keyword evidence="6" id="KW-1133">Transmembrane helix</keyword>
<dbReference type="GO" id="GO:0005506">
    <property type="term" value="F:iron ion binding"/>
    <property type="evidence" value="ECO:0007669"/>
    <property type="project" value="InterPro"/>
</dbReference>
<gene>
    <name evidence="12" type="ORF">EZV62_021652</name>
</gene>
<dbReference type="SUPFAM" id="SSF48264">
    <property type="entry name" value="Cytochrome P450"/>
    <property type="match status" value="1"/>
</dbReference>
<name>A0A5C7H5W4_9ROSI</name>
<reference evidence="13" key="1">
    <citation type="journal article" date="2019" name="Gigascience">
        <title>De novo genome assembly of the endangered Acer yangbiense, a plant species with extremely small populations endemic to Yunnan Province, China.</title>
        <authorList>
            <person name="Yang J."/>
            <person name="Wariss H.M."/>
            <person name="Tao L."/>
            <person name="Zhang R."/>
            <person name="Yun Q."/>
            <person name="Hollingsworth P."/>
            <person name="Dao Z."/>
            <person name="Luo G."/>
            <person name="Guo H."/>
            <person name="Ma Y."/>
            <person name="Sun W."/>
        </authorList>
    </citation>
    <scope>NUCLEOTIDE SEQUENCE [LARGE SCALE GENOMIC DNA]</scope>
    <source>
        <strain evidence="13">cv. Malutang</strain>
    </source>
</reference>
<keyword evidence="3 11" id="KW-0349">Heme</keyword>
<dbReference type="InterPro" id="IPR036396">
    <property type="entry name" value="Cyt_P450_sf"/>
</dbReference>
<comment type="similarity">
    <text evidence="2">Belongs to the cytochrome P450 family.</text>
</comment>
<dbReference type="EMBL" id="VAHF01000010">
    <property type="protein sequence ID" value="TXG52483.1"/>
    <property type="molecule type" value="Genomic_DNA"/>
</dbReference>
<keyword evidence="8 11" id="KW-0408">Iron</keyword>
<evidence type="ECO:0000256" key="9">
    <source>
        <dbReference type="ARBA" id="ARBA00023033"/>
    </source>
</evidence>
<evidence type="ECO:0000313" key="13">
    <source>
        <dbReference type="Proteomes" id="UP000323000"/>
    </source>
</evidence>
<protein>
    <recommendedName>
        <fullName evidence="14">Cytochrome P450</fullName>
    </recommendedName>
</protein>
<dbReference type="Proteomes" id="UP000323000">
    <property type="component" value="Chromosome 10"/>
</dbReference>
<proteinExistence type="inferred from homology"/>
<dbReference type="PRINTS" id="PR00463">
    <property type="entry name" value="EP450I"/>
</dbReference>
<dbReference type="Gene3D" id="1.10.630.10">
    <property type="entry name" value="Cytochrome P450"/>
    <property type="match status" value="1"/>
</dbReference>
<evidence type="ECO:0000256" key="6">
    <source>
        <dbReference type="ARBA" id="ARBA00022989"/>
    </source>
</evidence>